<sequence length="118" mass="13092">MDQKSLIVAAMKQQGLTSFYQLAQRLGVKDSRVSELRHGKKPADEAEISMLAEMAEIDVRVAFAAVHLDREKSPGKRAYWEQILTQYAVASTVAATVIVEKISGNFKHLLSCYSPRPA</sequence>
<dbReference type="OrthoDB" id="8777496at2"/>
<evidence type="ECO:0000313" key="1">
    <source>
        <dbReference type="EMBL" id="CAL61686.1"/>
    </source>
</evidence>
<dbReference type="GO" id="GO:0003677">
    <property type="term" value="F:DNA binding"/>
    <property type="evidence" value="ECO:0007669"/>
    <property type="project" value="InterPro"/>
</dbReference>
<proteinExistence type="predicted"/>
<dbReference type="AlphaFoldDB" id="A4G599"/>
<reference evidence="1 2" key="1">
    <citation type="journal article" date="2007" name="PLoS Genet.">
        <title>A tale of two oxidation states: bacterial colonization of arsenic-rich environments.</title>
        <authorList>
            <person name="Muller D."/>
            <person name="Medigue C."/>
            <person name="Koechler S."/>
            <person name="Barbe V."/>
            <person name="Barakat M."/>
            <person name="Talla E."/>
            <person name="Bonnefoy V."/>
            <person name="Krin E."/>
            <person name="Arsene-Ploetze F."/>
            <person name="Carapito C."/>
            <person name="Chandler M."/>
            <person name="Cournoyer B."/>
            <person name="Cruveiller S."/>
            <person name="Dossat C."/>
            <person name="Duval S."/>
            <person name="Heymann M."/>
            <person name="Leize E."/>
            <person name="Lieutaud A."/>
            <person name="Lievremont D."/>
            <person name="Makita Y."/>
            <person name="Mangenot S."/>
            <person name="Nitschke W."/>
            <person name="Ortet P."/>
            <person name="Perdrial N."/>
            <person name="Schoepp B."/>
            <person name="Siguier N."/>
            <person name="Simeonova D.D."/>
            <person name="Rouy Z."/>
            <person name="Segurens B."/>
            <person name="Turlin E."/>
            <person name="Vallenet D."/>
            <person name="Van Dorsselaer A."/>
            <person name="Weiss S."/>
            <person name="Weissenbach J."/>
            <person name="Lett M.C."/>
            <person name="Danchin A."/>
            <person name="Bertin P.N."/>
        </authorList>
    </citation>
    <scope>NUCLEOTIDE SEQUENCE [LARGE SCALE GENOMIC DNA]</scope>
    <source>
        <strain evidence="2">ULPAs1</strain>
    </source>
</reference>
<evidence type="ECO:0008006" key="3">
    <source>
        <dbReference type="Google" id="ProtNLM"/>
    </source>
</evidence>
<organism evidence="1 2">
    <name type="scientific">Herminiimonas arsenicoxydans</name>
    <dbReference type="NCBI Taxonomy" id="204773"/>
    <lineage>
        <taxon>Bacteria</taxon>
        <taxon>Pseudomonadati</taxon>
        <taxon>Pseudomonadota</taxon>
        <taxon>Betaproteobacteria</taxon>
        <taxon>Burkholderiales</taxon>
        <taxon>Oxalobacteraceae</taxon>
        <taxon>Herminiimonas</taxon>
    </lineage>
</organism>
<name>A4G599_HERAR</name>
<accession>A4G599</accession>
<dbReference type="Gene3D" id="1.10.260.40">
    <property type="entry name" value="lambda repressor-like DNA-binding domains"/>
    <property type="match status" value="1"/>
</dbReference>
<dbReference type="InterPro" id="IPR010982">
    <property type="entry name" value="Lambda_DNA-bd_dom_sf"/>
</dbReference>
<dbReference type="HOGENOM" id="CLU_2069885_0_0_4"/>
<dbReference type="KEGG" id="har:HEAR1519"/>
<evidence type="ECO:0000313" key="2">
    <source>
        <dbReference type="Proteomes" id="UP000006697"/>
    </source>
</evidence>
<gene>
    <name evidence="1" type="ordered locus">HEAR1519</name>
</gene>
<dbReference type="STRING" id="204773.HEAR1519"/>
<dbReference type="Proteomes" id="UP000006697">
    <property type="component" value="Chromosome"/>
</dbReference>
<keyword evidence="2" id="KW-1185">Reference proteome</keyword>
<protein>
    <recommendedName>
        <fullName evidence="3">HTH cro/C1-type domain-containing protein</fullName>
    </recommendedName>
</protein>
<dbReference type="SUPFAM" id="SSF47413">
    <property type="entry name" value="lambda repressor-like DNA-binding domains"/>
    <property type="match status" value="1"/>
</dbReference>
<dbReference type="EMBL" id="CU207211">
    <property type="protein sequence ID" value="CAL61686.1"/>
    <property type="molecule type" value="Genomic_DNA"/>
</dbReference>